<evidence type="ECO:0000313" key="3">
    <source>
        <dbReference type="Proteomes" id="UP000000560"/>
    </source>
</evidence>
<gene>
    <name evidence="2" type="ORF">ANIA_01914</name>
</gene>
<dbReference type="GeneID" id="2875510"/>
<feature type="region of interest" description="Disordered" evidence="1">
    <location>
        <begin position="188"/>
        <end position="273"/>
    </location>
</feature>
<name>Q5BC16_EMENI</name>
<protein>
    <submittedName>
        <fullName evidence="2">Uncharacterized protein</fullName>
    </submittedName>
</protein>
<dbReference type="AlphaFoldDB" id="Q5BC16"/>
<dbReference type="OrthoDB" id="4755622at2759"/>
<feature type="compositionally biased region" description="Low complexity" evidence="1">
    <location>
        <begin position="242"/>
        <end position="259"/>
    </location>
</feature>
<evidence type="ECO:0000313" key="2">
    <source>
        <dbReference type="EMBL" id="CBF85814.1"/>
    </source>
</evidence>
<organism evidence="2 3">
    <name type="scientific">Emericella nidulans (strain FGSC A4 / ATCC 38163 / CBS 112.46 / NRRL 194 / M139)</name>
    <name type="common">Aspergillus nidulans</name>
    <dbReference type="NCBI Taxonomy" id="227321"/>
    <lineage>
        <taxon>Eukaryota</taxon>
        <taxon>Fungi</taxon>
        <taxon>Dikarya</taxon>
        <taxon>Ascomycota</taxon>
        <taxon>Pezizomycotina</taxon>
        <taxon>Eurotiomycetes</taxon>
        <taxon>Eurotiomycetidae</taxon>
        <taxon>Eurotiales</taxon>
        <taxon>Aspergillaceae</taxon>
        <taxon>Aspergillus</taxon>
        <taxon>Aspergillus subgen. Nidulantes</taxon>
    </lineage>
</organism>
<feature type="compositionally biased region" description="Acidic residues" evidence="1">
    <location>
        <begin position="386"/>
        <end position="397"/>
    </location>
</feature>
<evidence type="ECO:0000256" key="1">
    <source>
        <dbReference type="SAM" id="MobiDB-lite"/>
    </source>
</evidence>
<dbReference type="Proteomes" id="UP000000560">
    <property type="component" value="Chromosome VII"/>
</dbReference>
<reference evidence="3" key="2">
    <citation type="journal article" date="2009" name="Fungal Genet. Biol.">
        <title>The 2008 update of the Aspergillus nidulans genome annotation: a community effort.</title>
        <authorList>
            <person name="Wortman J.R."/>
            <person name="Gilsenan J.M."/>
            <person name="Joardar V."/>
            <person name="Deegan J."/>
            <person name="Clutterbuck J."/>
            <person name="Andersen M.R."/>
            <person name="Archer D."/>
            <person name="Bencina M."/>
            <person name="Braus G."/>
            <person name="Coutinho P."/>
            <person name="von Dohren H."/>
            <person name="Doonan J."/>
            <person name="Driessen A.J."/>
            <person name="Durek P."/>
            <person name="Espeso E."/>
            <person name="Fekete E."/>
            <person name="Flipphi M."/>
            <person name="Estrada C.G."/>
            <person name="Geysens S."/>
            <person name="Goldman G."/>
            <person name="de Groot P.W."/>
            <person name="Hansen K."/>
            <person name="Harris S.D."/>
            <person name="Heinekamp T."/>
            <person name="Helmstaedt K."/>
            <person name="Henrissat B."/>
            <person name="Hofmann G."/>
            <person name="Homan T."/>
            <person name="Horio T."/>
            <person name="Horiuchi H."/>
            <person name="James S."/>
            <person name="Jones M."/>
            <person name="Karaffa L."/>
            <person name="Karanyi Z."/>
            <person name="Kato M."/>
            <person name="Keller N."/>
            <person name="Kelly D.E."/>
            <person name="Kiel J.A."/>
            <person name="Kim J.M."/>
            <person name="van der Klei I.J."/>
            <person name="Klis F.M."/>
            <person name="Kovalchuk A."/>
            <person name="Krasevec N."/>
            <person name="Kubicek C.P."/>
            <person name="Liu B."/>
            <person name="Maccabe A."/>
            <person name="Meyer V."/>
            <person name="Mirabito P."/>
            <person name="Miskei M."/>
            <person name="Mos M."/>
            <person name="Mullins J."/>
            <person name="Nelson D.R."/>
            <person name="Nielsen J."/>
            <person name="Oakley B.R."/>
            <person name="Osmani S.A."/>
            <person name="Pakula T."/>
            <person name="Paszewski A."/>
            <person name="Paulsen I."/>
            <person name="Pilsyk S."/>
            <person name="Pocsi I."/>
            <person name="Punt P.J."/>
            <person name="Ram A.F."/>
            <person name="Ren Q."/>
            <person name="Robellet X."/>
            <person name="Robson G."/>
            <person name="Seiboth B."/>
            <person name="van Solingen P."/>
            <person name="Specht T."/>
            <person name="Sun J."/>
            <person name="Taheri-Talesh N."/>
            <person name="Takeshita N."/>
            <person name="Ussery D."/>
            <person name="vanKuyk P.A."/>
            <person name="Visser H."/>
            <person name="van de Vondervoort P.J."/>
            <person name="de Vries R.P."/>
            <person name="Walton J."/>
            <person name="Xiang X."/>
            <person name="Xiong Y."/>
            <person name="Zeng A.P."/>
            <person name="Brandt B.W."/>
            <person name="Cornell M.J."/>
            <person name="van den Hondel C.A."/>
            <person name="Visser J."/>
            <person name="Oliver S.G."/>
            <person name="Turner G."/>
        </authorList>
    </citation>
    <scope>GENOME REANNOTATION</scope>
    <source>
        <strain evidence="3">FGSC A4 / ATCC 38163 / CBS 112.46 / NRRL 194 / M139</strain>
    </source>
</reference>
<accession>C8VKT4</accession>
<dbReference type="RefSeq" id="XP_659518.1">
    <property type="nucleotide sequence ID" value="XM_654426.1"/>
</dbReference>
<keyword evidence="3" id="KW-1185">Reference proteome</keyword>
<feature type="compositionally biased region" description="Polar residues" evidence="1">
    <location>
        <begin position="209"/>
        <end position="236"/>
    </location>
</feature>
<dbReference type="HOGENOM" id="CLU_679763_0_0_1"/>
<dbReference type="KEGG" id="ani:ANIA_01914"/>
<reference evidence="3" key="1">
    <citation type="journal article" date="2005" name="Nature">
        <title>Sequencing of Aspergillus nidulans and comparative analysis with A. fumigatus and A. oryzae.</title>
        <authorList>
            <person name="Galagan J.E."/>
            <person name="Calvo S.E."/>
            <person name="Cuomo C."/>
            <person name="Ma L.J."/>
            <person name="Wortman J.R."/>
            <person name="Batzoglou S."/>
            <person name="Lee S.I."/>
            <person name="Basturkmen M."/>
            <person name="Spevak C.C."/>
            <person name="Clutterbuck J."/>
            <person name="Kapitonov V."/>
            <person name="Jurka J."/>
            <person name="Scazzocchio C."/>
            <person name="Farman M."/>
            <person name="Butler J."/>
            <person name="Purcell S."/>
            <person name="Harris S."/>
            <person name="Braus G.H."/>
            <person name="Draht O."/>
            <person name="Busch S."/>
            <person name="D'Enfert C."/>
            <person name="Bouchier C."/>
            <person name="Goldman G.H."/>
            <person name="Bell-Pedersen D."/>
            <person name="Griffiths-Jones S."/>
            <person name="Doonan J.H."/>
            <person name="Yu J."/>
            <person name="Vienken K."/>
            <person name="Pain A."/>
            <person name="Freitag M."/>
            <person name="Selker E.U."/>
            <person name="Archer D.B."/>
            <person name="Penalva M.A."/>
            <person name="Oakley B.R."/>
            <person name="Momany M."/>
            <person name="Tanaka T."/>
            <person name="Kumagai T."/>
            <person name="Asai K."/>
            <person name="Machida M."/>
            <person name="Nierman W.C."/>
            <person name="Denning D.W."/>
            <person name="Caddick M."/>
            <person name="Hynes M."/>
            <person name="Paoletti M."/>
            <person name="Fischer R."/>
            <person name="Miller B."/>
            <person name="Dyer P."/>
            <person name="Sachs M.S."/>
            <person name="Osmani S.A."/>
            <person name="Birren B.W."/>
        </authorList>
    </citation>
    <scope>NUCLEOTIDE SEQUENCE [LARGE SCALE GENOMIC DNA]</scope>
    <source>
        <strain evidence="3">FGSC A4 / ATCC 38163 / CBS 112.46 / NRRL 194 / M139</strain>
    </source>
</reference>
<dbReference type="InParanoid" id="Q5BC16"/>
<proteinExistence type="predicted"/>
<dbReference type="EMBL" id="BN001307">
    <property type="protein sequence ID" value="CBF85814.1"/>
    <property type="molecule type" value="Genomic_DNA"/>
</dbReference>
<feature type="region of interest" description="Disordered" evidence="1">
    <location>
        <begin position="375"/>
        <end position="405"/>
    </location>
</feature>
<dbReference type="VEuPathDB" id="FungiDB:AN1914"/>
<sequence>MPTKDRREARTFSQTVPPLPPSDHFKCKWKKIQASTAKCDVCGKRNTKGSMVGCEHCDWQTCHGTCPADPKCMHRRDGERCSHHCDHESHHDVAPANGSRRARVTAVNVGSARPRCIHAAVRGRACESTNEGVSSRPASVRRGASVNAGASNTSLLSDHDGGFSVRIAGARRLRVGRQIIASALFSRPPSASVSGDLAAEENPRMIPSITDSSTNASHRNYDSFAQSDLTAARSTPSSPPFNGKGNTSSFGTGSTHSTNQADGDTVLPASNPSSIFRHPPVTSICNTASENACTSCCEEALQFSGANLTKEDLDGAECLLALRKYADIKLYMAQCGKRSSHDVKNTRGYAFFLARKDRQWWERANISRRRDTAHDVCRNMDGNGDDKEDDREYEDDNTPNKSNIG</sequence>
<accession>Q5BC16</accession>